<dbReference type="Pfam" id="PF12848">
    <property type="entry name" value="ABC_tran_Xtn"/>
    <property type="match status" value="1"/>
</dbReference>
<feature type="domain" description="ABC transporter" evidence="5">
    <location>
        <begin position="528"/>
        <end position="742"/>
    </location>
</feature>
<dbReference type="STRING" id="1097556.R4XKZ1"/>
<proteinExistence type="inferred from homology"/>
<protein>
    <recommendedName>
        <fullName evidence="5">ABC transporter domain-containing protein</fullName>
    </recommendedName>
</protein>
<evidence type="ECO:0000313" key="7">
    <source>
        <dbReference type="Proteomes" id="UP000013776"/>
    </source>
</evidence>
<dbReference type="OrthoDB" id="2110130at2759"/>
<dbReference type="AlphaFoldDB" id="R4XKZ1"/>
<gene>
    <name evidence="6" type="ORF">TAPDE_004337</name>
</gene>
<dbReference type="InterPro" id="IPR050611">
    <property type="entry name" value="ABCF"/>
</dbReference>
<keyword evidence="7" id="KW-1185">Reference proteome</keyword>
<evidence type="ECO:0000256" key="3">
    <source>
        <dbReference type="ARBA" id="ARBA00022741"/>
    </source>
</evidence>
<dbReference type="eggNOG" id="KOG0062">
    <property type="taxonomic scope" value="Eukaryota"/>
</dbReference>
<dbReference type="GO" id="GO:0016887">
    <property type="term" value="F:ATP hydrolysis activity"/>
    <property type="evidence" value="ECO:0007669"/>
    <property type="project" value="InterPro"/>
</dbReference>
<keyword evidence="3" id="KW-0547">Nucleotide-binding</keyword>
<dbReference type="Gene3D" id="3.40.50.300">
    <property type="entry name" value="P-loop containing nucleotide triphosphate hydrolases"/>
    <property type="match status" value="2"/>
</dbReference>
<dbReference type="Pfam" id="PF00005">
    <property type="entry name" value="ABC_tran"/>
    <property type="match status" value="2"/>
</dbReference>
<comment type="caution">
    <text evidence="6">The sequence shown here is derived from an EMBL/GenBank/DDBJ whole genome shotgun (WGS) entry which is preliminary data.</text>
</comment>
<evidence type="ECO:0000259" key="5">
    <source>
        <dbReference type="PROSITE" id="PS50893"/>
    </source>
</evidence>
<evidence type="ECO:0000313" key="6">
    <source>
        <dbReference type="EMBL" id="CCG83984.1"/>
    </source>
</evidence>
<dbReference type="Proteomes" id="UP000013776">
    <property type="component" value="Unassembled WGS sequence"/>
</dbReference>
<dbReference type="InterPro" id="IPR017871">
    <property type="entry name" value="ABC_transporter-like_CS"/>
</dbReference>
<accession>R4XKZ1</accession>
<dbReference type="InterPro" id="IPR003439">
    <property type="entry name" value="ABC_transporter-like_ATP-bd"/>
</dbReference>
<dbReference type="InterPro" id="IPR032781">
    <property type="entry name" value="ABC_tran_Xtn"/>
</dbReference>
<dbReference type="GO" id="GO:0005524">
    <property type="term" value="F:ATP binding"/>
    <property type="evidence" value="ECO:0007669"/>
    <property type="project" value="UniProtKB-KW"/>
</dbReference>
<comment type="similarity">
    <text evidence="1">Belongs to the ABC transporter superfamily.</text>
</comment>
<dbReference type="InterPro" id="IPR003593">
    <property type="entry name" value="AAA+_ATPase"/>
</dbReference>
<feature type="domain" description="ABC transporter" evidence="5">
    <location>
        <begin position="197"/>
        <end position="461"/>
    </location>
</feature>
<dbReference type="PROSITE" id="PS00211">
    <property type="entry name" value="ABC_TRANSPORTER_1"/>
    <property type="match status" value="2"/>
</dbReference>
<dbReference type="FunFam" id="3.40.50.300:FF:000104">
    <property type="entry name" value="ATP-binding cassette sub-family F member 3"/>
    <property type="match status" value="1"/>
</dbReference>
<dbReference type="EMBL" id="CAHR02000192">
    <property type="protein sequence ID" value="CCG83984.1"/>
    <property type="molecule type" value="Genomic_DNA"/>
</dbReference>
<keyword evidence="4" id="KW-0067">ATP-binding</keyword>
<keyword evidence="2" id="KW-0677">Repeat</keyword>
<reference evidence="6 7" key="1">
    <citation type="journal article" date="2013" name="MBio">
        <title>Genome sequencing of the plant pathogen Taphrina deformans, the causal agent of peach leaf curl.</title>
        <authorList>
            <person name="Cisse O.H."/>
            <person name="Almeida J.M.G.C.F."/>
            <person name="Fonseca A."/>
            <person name="Kumar A.A."/>
            <person name="Salojaervi J."/>
            <person name="Overmyer K."/>
            <person name="Hauser P.M."/>
            <person name="Pagni M."/>
        </authorList>
    </citation>
    <scope>NUCLEOTIDE SEQUENCE [LARGE SCALE GENOMIC DNA]</scope>
    <source>
        <strain evidence="7">PYCC 5710 / ATCC 11124 / CBS 356.35 / IMI 108563 / JCM 9778 / NBRC 8474</strain>
    </source>
</reference>
<evidence type="ECO:0000256" key="2">
    <source>
        <dbReference type="ARBA" id="ARBA00022737"/>
    </source>
</evidence>
<name>R4XKZ1_TAPDE</name>
<dbReference type="PANTHER" id="PTHR19211">
    <property type="entry name" value="ATP-BINDING TRANSPORT PROTEIN-RELATED"/>
    <property type="match status" value="1"/>
</dbReference>
<dbReference type="FunFam" id="3.40.50.300:FF:000882">
    <property type="entry name" value="Translation initiation regulator (Gcn20)"/>
    <property type="match status" value="1"/>
</dbReference>
<evidence type="ECO:0000256" key="4">
    <source>
        <dbReference type="ARBA" id="ARBA00022840"/>
    </source>
</evidence>
<sequence>MPSVATKTDQGPPIIDRVRATLPNDIDPVITSYCAGYAQYAIENADATSIDSINAIREICLSCHADKTAVDDLCQHFSSLVESKLASMGHKEVGLAKLNHAINMASEKQVSNTMGLLGGGADLEATARRKVASQVDKKKLAKAELKIQAKLAKRVMKADYEASRLLDEVDQVDDYDENFLKVNPLTFESASGKSKDIRIDGIDINFAGLRILTDASLTLAHGRRYGLVGRNGIGKSTLLRALSRRELAVPAHLTILHVEQEITGDDTTALQAVLDADVWRKYLYAEQKKITDRHASIAEELITLEAEDPGRWALEKERGDLDAHLTEVQFKLADIDAEKAESRAATILVGLGFTPERQQHATKSFSGGWRMRLALARALFCNPDLLLLDEPSNMLDVPSVAFLANYLSTYENTVLVVSHDRAFLNEVATNIIYQHNERLDYYTGNFTQFYATKEERKKNQMREYESQLAYRKHLQAFIDKFRYNAAKSSEAQSRIKKLEKLPILEAPETEDEITFRFPEAEKISPPVLQMTDVSFSYGDKQILRNVDLSVQLDSRVAVIGPNGAGKTTMLKLLIEQLSPTSGIVQRHPRLRIAYFAQHHVDALDLTLSAVSFMAKNWPGRSEEEYRRHLGAFGIVGTLGLSKMATLSGGQKSRVAFACLSLQNPHILVLDEPTNHLDIEAMDSLTRAIKEFNGGVILVSHDVSFLAASSDKLWLCQEGSVSQFDGTIEDYKKQVLESANEQGLGGLAT</sequence>
<dbReference type="SMART" id="SM00382">
    <property type="entry name" value="AAA"/>
    <property type="match status" value="2"/>
</dbReference>
<dbReference type="PROSITE" id="PS50893">
    <property type="entry name" value="ABC_TRANSPORTER_2"/>
    <property type="match status" value="2"/>
</dbReference>
<organism evidence="6 7">
    <name type="scientific">Taphrina deformans (strain PYCC 5710 / ATCC 11124 / CBS 356.35 / IMI 108563 / JCM 9778 / NBRC 8474)</name>
    <name type="common">Peach leaf curl fungus</name>
    <name type="synonym">Lalaria deformans</name>
    <dbReference type="NCBI Taxonomy" id="1097556"/>
    <lineage>
        <taxon>Eukaryota</taxon>
        <taxon>Fungi</taxon>
        <taxon>Dikarya</taxon>
        <taxon>Ascomycota</taxon>
        <taxon>Taphrinomycotina</taxon>
        <taxon>Taphrinomycetes</taxon>
        <taxon>Taphrinales</taxon>
        <taxon>Taphrinaceae</taxon>
        <taxon>Taphrina</taxon>
    </lineage>
</organism>
<dbReference type="PANTHER" id="PTHR19211:SF117">
    <property type="entry name" value="ATP-BINDING CASSETTE SUB-FAMILY F MEMBER 3"/>
    <property type="match status" value="1"/>
</dbReference>
<dbReference type="CDD" id="cd03221">
    <property type="entry name" value="ABCF_EF-3"/>
    <property type="match status" value="2"/>
</dbReference>
<evidence type="ECO:0000256" key="1">
    <source>
        <dbReference type="ARBA" id="ARBA00005417"/>
    </source>
</evidence>
<dbReference type="SUPFAM" id="SSF52540">
    <property type="entry name" value="P-loop containing nucleoside triphosphate hydrolases"/>
    <property type="match status" value="2"/>
</dbReference>
<dbReference type="VEuPathDB" id="FungiDB:TAPDE_004337"/>
<dbReference type="InterPro" id="IPR027417">
    <property type="entry name" value="P-loop_NTPase"/>
</dbReference>